<dbReference type="InterPro" id="IPR051678">
    <property type="entry name" value="AGP_Transferase"/>
</dbReference>
<organism evidence="2 3">
    <name type="scientific">Amycolatopsis thermalba</name>
    <dbReference type="NCBI Taxonomy" id="944492"/>
    <lineage>
        <taxon>Bacteria</taxon>
        <taxon>Bacillati</taxon>
        <taxon>Actinomycetota</taxon>
        <taxon>Actinomycetes</taxon>
        <taxon>Pseudonocardiales</taxon>
        <taxon>Pseudonocardiaceae</taxon>
        <taxon>Amycolatopsis</taxon>
    </lineage>
</organism>
<dbReference type="RefSeq" id="WP_249466995.1">
    <property type="nucleotide sequence ID" value="NZ_CP091196.1"/>
</dbReference>
<proteinExistence type="predicted"/>
<dbReference type="PIRSF" id="PIRSF000707">
    <property type="entry name" value="Hygromycin-B_kinase"/>
    <property type="match status" value="1"/>
</dbReference>
<accession>A0ABY4P322</accession>
<dbReference type="CDD" id="cd05120">
    <property type="entry name" value="APH_ChoK_like"/>
    <property type="match status" value="1"/>
</dbReference>
<reference evidence="2" key="1">
    <citation type="submission" date="2022-01" db="EMBL/GenBank/DDBJ databases">
        <title>PSI-footprinting approach for the identification of protein synthesis inhibitor producers.</title>
        <authorList>
            <person name="Handel F."/>
            <person name="Kulik A."/>
            <person name="Wex K.W."/>
            <person name="Berscheid A."/>
            <person name="Saur J.S."/>
            <person name="Winkler A."/>
            <person name="Wibberg D."/>
            <person name="Kalinowski J."/>
            <person name="Broetz-Oesterhelt H."/>
            <person name="Mast Y."/>
        </authorList>
    </citation>
    <scope>NUCLEOTIDE SEQUENCE</scope>
    <source>
        <strain evidence="2">KNN 49.3e</strain>
    </source>
</reference>
<name>A0ABY4P322_9PSEU</name>
<feature type="domain" description="Aminoglycoside phosphotransferase" evidence="1">
    <location>
        <begin position="38"/>
        <end position="252"/>
    </location>
</feature>
<dbReference type="Gene3D" id="3.90.1200.10">
    <property type="match status" value="1"/>
</dbReference>
<dbReference type="InterPro" id="IPR011009">
    <property type="entry name" value="Kinase-like_dom_sf"/>
</dbReference>
<dbReference type="EMBL" id="CP091196">
    <property type="protein sequence ID" value="UQS26757.1"/>
    <property type="molecule type" value="Genomic_DNA"/>
</dbReference>
<sequence length="315" mass="33497">MGLPAAETEAQFEALTPADLAAGAGALARRLGVRGEVSRFATGSLPVYACGDALVLKLYPPVYPADFTTESRVLRAVDGRLPVPTPRVLDTGELDGWRYVLMSRLPGVALGEVPVAEQIRLAPALGEALAALHGLEVPDLGPSSWAGFVTEQTASAVARQPGLAGVWARQIPSFLDSVDLGSPPPVLLHTEVMAEHVLAVPDGDGWRLSGVFDFEPAMRGAPEYEFAAVGVFVTRGSPEYLRALLTGYGLTPDDGFPLRCLAYLLLHRYSDLKSYFAHLPAPAEPTLAALAHTWWPVSRARRGTNAGAQPFRPGA</sequence>
<dbReference type="PANTHER" id="PTHR21310:SF15">
    <property type="entry name" value="AMINOGLYCOSIDE PHOSPHOTRANSFERASE DOMAIN-CONTAINING PROTEIN"/>
    <property type="match status" value="1"/>
</dbReference>
<dbReference type="SUPFAM" id="SSF56112">
    <property type="entry name" value="Protein kinase-like (PK-like)"/>
    <property type="match status" value="1"/>
</dbReference>
<dbReference type="InterPro" id="IPR002575">
    <property type="entry name" value="Aminoglycoside_PTrfase"/>
</dbReference>
<protein>
    <submittedName>
        <fullName evidence="2">Aminoglycoside phosphotransferase family protein</fullName>
    </submittedName>
</protein>
<dbReference type="PANTHER" id="PTHR21310">
    <property type="entry name" value="AMINOGLYCOSIDE PHOSPHOTRANSFERASE-RELATED-RELATED"/>
    <property type="match status" value="1"/>
</dbReference>
<dbReference type="Proteomes" id="UP000830158">
    <property type="component" value="Chromosome"/>
</dbReference>
<evidence type="ECO:0000259" key="1">
    <source>
        <dbReference type="Pfam" id="PF01636"/>
    </source>
</evidence>
<keyword evidence="3" id="KW-1185">Reference proteome</keyword>
<evidence type="ECO:0000313" key="3">
    <source>
        <dbReference type="Proteomes" id="UP000830158"/>
    </source>
</evidence>
<gene>
    <name evidence="2" type="ORF">L1857_30105</name>
</gene>
<dbReference type="Pfam" id="PF01636">
    <property type="entry name" value="APH"/>
    <property type="match status" value="1"/>
</dbReference>
<evidence type="ECO:0000313" key="2">
    <source>
        <dbReference type="EMBL" id="UQS26757.1"/>
    </source>
</evidence>
<dbReference type="InterPro" id="IPR016259">
    <property type="entry name" value="Hygromycin-B_Kinase"/>
</dbReference>